<dbReference type="OrthoDB" id="9789227at2"/>
<dbReference type="EMBL" id="NWBU01000016">
    <property type="protein sequence ID" value="PTQ08142.1"/>
    <property type="molecule type" value="Genomic_DNA"/>
</dbReference>
<dbReference type="Proteomes" id="UP000244162">
    <property type="component" value="Unassembled WGS sequence"/>
</dbReference>
<dbReference type="PRINTS" id="PR01008">
    <property type="entry name" value="FLGLRINGFLGH"/>
</dbReference>
<evidence type="ECO:0000256" key="7">
    <source>
        <dbReference type="HAMAP-Rule" id="MF_00415"/>
    </source>
</evidence>
<comment type="subcellular location">
    <subcellularLocation>
        <location evidence="7">Cell outer membrane</location>
    </subcellularLocation>
    <subcellularLocation>
        <location evidence="7">Bacterial flagellum basal body</location>
    </subcellularLocation>
</comment>
<keyword evidence="3 8" id="KW-0732">Signal</keyword>
<name>A0A2T5FUD5_9SPHN</name>
<dbReference type="GO" id="GO:0071973">
    <property type="term" value="P:bacterial-type flagellum-dependent cell motility"/>
    <property type="evidence" value="ECO:0007669"/>
    <property type="project" value="InterPro"/>
</dbReference>
<dbReference type="RefSeq" id="WP_107969296.1">
    <property type="nucleotide sequence ID" value="NZ_NWBU01000016.1"/>
</dbReference>
<dbReference type="InterPro" id="IPR000527">
    <property type="entry name" value="Flag_Lring"/>
</dbReference>
<evidence type="ECO:0000313" key="9">
    <source>
        <dbReference type="EMBL" id="PTQ08142.1"/>
    </source>
</evidence>
<evidence type="ECO:0000256" key="8">
    <source>
        <dbReference type="SAM" id="SignalP"/>
    </source>
</evidence>
<keyword evidence="9" id="KW-0969">Cilium</keyword>
<comment type="function">
    <text evidence="1 7">Assembles around the rod to form the L-ring and probably protects the motor/basal body from shearing forces during rotation.</text>
</comment>
<proteinExistence type="inferred from homology"/>
<accession>A0A2T5FUD5</accession>
<dbReference type="Pfam" id="PF02107">
    <property type="entry name" value="FlgH"/>
    <property type="match status" value="1"/>
</dbReference>
<evidence type="ECO:0000313" key="10">
    <source>
        <dbReference type="Proteomes" id="UP000244162"/>
    </source>
</evidence>
<evidence type="ECO:0000256" key="3">
    <source>
        <dbReference type="ARBA" id="ARBA00022729"/>
    </source>
</evidence>
<dbReference type="PANTHER" id="PTHR34933:SF1">
    <property type="entry name" value="FLAGELLAR L-RING PROTEIN"/>
    <property type="match status" value="1"/>
</dbReference>
<reference evidence="9 10" key="1">
    <citation type="submission" date="2017-09" db="EMBL/GenBank/DDBJ databases">
        <title>Sphingomonas panjinensis sp.nov., isolated from oil-contaminated soil.</title>
        <authorList>
            <person name="Wang L."/>
            <person name="Chen L."/>
        </authorList>
    </citation>
    <scope>NUCLEOTIDE SEQUENCE [LARGE SCALE GENOMIC DNA]</scope>
    <source>
        <strain evidence="9 10">FW-11</strain>
    </source>
</reference>
<comment type="caution">
    <text evidence="9">The sequence shown here is derived from an EMBL/GenBank/DDBJ whole genome shotgun (WGS) entry which is preliminary data.</text>
</comment>
<evidence type="ECO:0000256" key="2">
    <source>
        <dbReference type="ARBA" id="ARBA00006929"/>
    </source>
</evidence>
<feature type="chain" id="PRO_5015444532" description="Flagellar L-ring protein" evidence="8">
    <location>
        <begin position="23"/>
        <end position="220"/>
    </location>
</feature>
<dbReference type="GO" id="GO:0009427">
    <property type="term" value="C:bacterial-type flagellum basal body, distal rod, L ring"/>
    <property type="evidence" value="ECO:0007669"/>
    <property type="project" value="InterPro"/>
</dbReference>
<dbReference type="GO" id="GO:0009279">
    <property type="term" value="C:cell outer membrane"/>
    <property type="evidence" value="ECO:0007669"/>
    <property type="project" value="UniProtKB-SubCell"/>
</dbReference>
<dbReference type="PANTHER" id="PTHR34933">
    <property type="entry name" value="FLAGELLAR L-RING PROTEIN"/>
    <property type="match status" value="1"/>
</dbReference>
<comment type="similarity">
    <text evidence="2 7">Belongs to the FlgH family.</text>
</comment>
<comment type="subunit">
    <text evidence="7">The basal body constitutes a major portion of the flagellar organelle and consists of four rings (L,P,S, and M) mounted on a central rod.</text>
</comment>
<keyword evidence="4 7" id="KW-0472">Membrane</keyword>
<keyword evidence="9" id="KW-0966">Cell projection</keyword>
<keyword evidence="6 7" id="KW-0998">Cell outer membrane</keyword>
<evidence type="ECO:0000256" key="5">
    <source>
        <dbReference type="ARBA" id="ARBA00023143"/>
    </source>
</evidence>
<evidence type="ECO:0000256" key="1">
    <source>
        <dbReference type="ARBA" id="ARBA00002591"/>
    </source>
</evidence>
<evidence type="ECO:0000256" key="4">
    <source>
        <dbReference type="ARBA" id="ARBA00023136"/>
    </source>
</evidence>
<protein>
    <recommendedName>
        <fullName evidence="7">Flagellar L-ring protein</fullName>
    </recommendedName>
    <alternativeName>
        <fullName evidence="7">Basal body L-ring protein</fullName>
    </alternativeName>
</protein>
<evidence type="ECO:0000256" key="6">
    <source>
        <dbReference type="ARBA" id="ARBA00023237"/>
    </source>
</evidence>
<keyword evidence="9" id="KW-0282">Flagellum</keyword>
<organism evidence="9 10">
    <name type="scientific">Sphingomonas oleivorans</name>
    <dbReference type="NCBI Taxonomy" id="1735121"/>
    <lineage>
        <taxon>Bacteria</taxon>
        <taxon>Pseudomonadati</taxon>
        <taxon>Pseudomonadota</taxon>
        <taxon>Alphaproteobacteria</taxon>
        <taxon>Sphingomonadales</taxon>
        <taxon>Sphingomonadaceae</taxon>
        <taxon>Sphingomonas</taxon>
    </lineage>
</organism>
<keyword evidence="10" id="KW-1185">Reference proteome</keyword>
<feature type="signal peptide" evidence="8">
    <location>
        <begin position="1"/>
        <end position="22"/>
    </location>
</feature>
<dbReference type="AlphaFoldDB" id="A0A2T5FUD5"/>
<dbReference type="GO" id="GO:0003774">
    <property type="term" value="F:cytoskeletal motor activity"/>
    <property type="evidence" value="ECO:0007669"/>
    <property type="project" value="InterPro"/>
</dbReference>
<sequence>MRTSSSSLVLVALLTIAGPAMAKKERPSYAPTYPEEYQPAVPANGAIFQASNGYAELTSGTRAAMVGDVLTILLVERTQALKSNSAATDRSGNIGLTPPSAGPLSLFAPAEAAMSGSSGFTGAGEAAQSNQLNGEISVTVTKVFPNGTMLVRGEKLVTLNRGDEHVRISGLVRPADIGFDNRVLSTRVADARISYSGTGEIARASRQGWLNRFFAILSPF</sequence>
<keyword evidence="5 7" id="KW-0975">Bacterial flagellum</keyword>
<gene>
    <name evidence="7" type="primary">flgH</name>
    <name evidence="9" type="ORF">CLG96_15635</name>
</gene>
<dbReference type="HAMAP" id="MF_00415">
    <property type="entry name" value="FlgH"/>
    <property type="match status" value="1"/>
</dbReference>